<evidence type="ECO:0000256" key="1">
    <source>
        <dbReference type="SAM" id="Phobius"/>
    </source>
</evidence>
<proteinExistence type="predicted"/>
<accession>A0A2M7W1K9</accession>
<comment type="caution">
    <text evidence="2">The sequence shown here is derived from an EMBL/GenBank/DDBJ whole genome shotgun (WGS) entry which is preliminary data.</text>
</comment>
<sequence>MLAEKNITLLTPAVLNCTALEYLKDQSPSFHRKHILRFAFMQGIWFCILYILCVATIVFPLVTSLRETSSKVLLNANFTQCEIKNGQLISDIKPMIWSFSLSDTDTAKQEVVIASTKAMNRFYWDDRVEKGMVKRINGVSFMPDYVYYKQGTDIKKIYYSQVFGNRGFKMTKSQLFDYVQKVTDKKQLTKITLLLLPLVLLLGMIVGCLSHGVYMLVVGFILGLFTKNFVKNPSTSYKIASGLYVGWAYIIVLSLIAQRILLWTNINLSAFFLMVNTVGFVSIIGVGYLCLRTMEQDQLGISISKLKKRER</sequence>
<keyword evidence="1" id="KW-0812">Transmembrane</keyword>
<evidence type="ECO:0000313" key="2">
    <source>
        <dbReference type="EMBL" id="PJA13541.1"/>
    </source>
</evidence>
<feature type="transmembrane region" description="Helical" evidence="1">
    <location>
        <begin position="212"/>
        <end position="230"/>
    </location>
</feature>
<feature type="transmembrane region" description="Helical" evidence="1">
    <location>
        <begin position="268"/>
        <end position="291"/>
    </location>
</feature>
<feature type="transmembrane region" description="Helical" evidence="1">
    <location>
        <begin position="242"/>
        <end position="262"/>
    </location>
</feature>
<dbReference type="EMBL" id="PFQB01000083">
    <property type="protein sequence ID" value="PJA13541.1"/>
    <property type="molecule type" value="Genomic_DNA"/>
</dbReference>
<dbReference type="Proteomes" id="UP000228952">
    <property type="component" value="Unassembled WGS sequence"/>
</dbReference>
<dbReference type="AlphaFoldDB" id="A0A2M7W1K9"/>
<reference evidence="3" key="1">
    <citation type="submission" date="2017-09" db="EMBL/GenBank/DDBJ databases">
        <title>Depth-based differentiation of microbial function through sediment-hosted aquifers and enrichment of novel symbionts in the deep terrestrial subsurface.</title>
        <authorList>
            <person name="Probst A.J."/>
            <person name="Ladd B."/>
            <person name="Jarett J.K."/>
            <person name="Geller-Mcgrath D.E."/>
            <person name="Sieber C.M.K."/>
            <person name="Emerson J.B."/>
            <person name="Anantharaman K."/>
            <person name="Thomas B.C."/>
            <person name="Malmstrom R."/>
            <person name="Stieglmeier M."/>
            <person name="Klingl A."/>
            <person name="Woyke T."/>
            <person name="Ryan C.M."/>
            <person name="Banfield J.F."/>
        </authorList>
    </citation>
    <scope>NUCLEOTIDE SEQUENCE [LARGE SCALE GENOMIC DNA]</scope>
</reference>
<evidence type="ECO:0000313" key="3">
    <source>
        <dbReference type="Proteomes" id="UP000228952"/>
    </source>
</evidence>
<feature type="transmembrane region" description="Helical" evidence="1">
    <location>
        <begin position="43"/>
        <end position="62"/>
    </location>
</feature>
<keyword evidence="1" id="KW-1133">Transmembrane helix</keyword>
<evidence type="ECO:0008006" key="4">
    <source>
        <dbReference type="Google" id="ProtNLM"/>
    </source>
</evidence>
<gene>
    <name evidence="2" type="ORF">COX64_03290</name>
</gene>
<name>A0A2M7W1K9_9BACT</name>
<protein>
    <recommendedName>
        <fullName evidence="4">DUF1189 domain-containing protein</fullName>
    </recommendedName>
</protein>
<organism evidence="2 3">
    <name type="scientific">Candidatus Dojkabacteria bacterium CG_4_10_14_0_2_um_filter_Dojkabacteria_WS6_41_15</name>
    <dbReference type="NCBI Taxonomy" id="2014249"/>
    <lineage>
        <taxon>Bacteria</taxon>
        <taxon>Candidatus Dojkabacteria</taxon>
    </lineage>
</organism>
<keyword evidence="1" id="KW-0472">Membrane</keyword>